<proteinExistence type="predicted"/>
<dbReference type="Gene3D" id="1.20.1560.10">
    <property type="entry name" value="ABC transporter type 1, transmembrane domain"/>
    <property type="match status" value="1"/>
</dbReference>
<keyword evidence="6" id="KW-1185">Reference proteome</keyword>
<feature type="transmembrane region" description="Helical" evidence="4">
    <location>
        <begin position="64"/>
        <end position="88"/>
    </location>
</feature>
<dbReference type="Proteomes" id="UP000267096">
    <property type="component" value="Unassembled WGS sequence"/>
</dbReference>
<evidence type="ECO:0000256" key="1">
    <source>
        <dbReference type="ARBA" id="ARBA00022692"/>
    </source>
</evidence>
<keyword evidence="3 4" id="KW-0472">Membrane</keyword>
<dbReference type="AlphaFoldDB" id="A0A0M3JSZ6"/>
<evidence type="ECO:0000313" key="7">
    <source>
        <dbReference type="WBParaSite" id="ASIM_0001112401-mRNA-1"/>
    </source>
</evidence>
<dbReference type="OrthoDB" id="5875102at2759"/>
<evidence type="ECO:0000256" key="2">
    <source>
        <dbReference type="ARBA" id="ARBA00022989"/>
    </source>
</evidence>
<dbReference type="WBParaSite" id="ASIM_0001112401-mRNA-1">
    <property type="protein sequence ID" value="ASIM_0001112401-mRNA-1"/>
    <property type="gene ID" value="ASIM_0001112401"/>
</dbReference>
<organism evidence="7">
    <name type="scientific">Anisakis simplex</name>
    <name type="common">Herring worm</name>
    <dbReference type="NCBI Taxonomy" id="6269"/>
    <lineage>
        <taxon>Eukaryota</taxon>
        <taxon>Metazoa</taxon>
        <taxon>Ecdysozoa</taxon>
        <taxon>Nematoda</taxon>
        <taxon>Chromadorea</taxon>
        <taxon>Rhabditida</taxon>
        <taxon>Spirurina</taxon>
        <taxon>Ascaridomorpha</taxon>
        <taxon>Ascaridoidea</taxon>
        <taxon>Anisakidae</taxon>
        <taxon>Anisakis</taxon>
        <taxon>Anisakis simplex complex</taxon>
    </lineage>
</organism>
<sequence>MSDVNNYNENASDERDVSQEYEQSAFDKLISTLLCRGDFAEQKLEAPPISFLKLFRFASFSDKILITVSIILAVLCGIGQPLVVLIGGRLTNTLLKTKQVNI</sequence>
<evidence type="ECO:0000256" key="4">
    <source>
        <dbReference type="SAM" id="Phobius"/>
    </source>
</evidence>
<evidence type="ECO:0000313" key="6">
    <source>
        <dbReference type="Proteomes" id="UP000267096"/>
    </source>
</evidence>
<reference evidence="5 6" key="2">
    <citation type="submission" date="2018-11" db="EMBL/GenBank/DDBJ databases">
        <authorList>
            <consortium name="Pathogen Informatics"/>
        </authorList>
    </citation>
    <scope>NUCLEOTIDE SEQUENCE [LARGE SCALE GENOMIC DNA]</scope>
</reference>
<gene>
    <name evidence="5" type="ORF">ASIM_LOCUS10682</name>
</gene>
<keyword evidence="1 4" id="KW-0812">Transmembrane</keyword>
<keyword evidence="2 4" id="KW-1133">Transmembrane helix</keyword>
<dbReference type="GO" id="GO:0016020">
    <property type="term" value="C:membrane"/>
    <property type="evidence" value="ECO:0007669"/>
    <property type="project" value="InterPro"/>
</dbReference>
<evidence type="ECO:0000256" key="3">
    <source>
        <dbReference type="ARBA" id="ARBA00023136"/>
    </source>
</evidence>
<reference evidence="7" key="1">
    <citation type="submission" date="2017-02" db="UniProtKB">
        <authorList>
            <consortium name="WormBaseParasite"/>
        </authorList>
    </citation>
    <scope>IDENTIFICATION</scope>
</reference>
<protein>
    <submittedName>
        <fullName evidence="7">ABC transmembrane type-1 domain-containing protein</fullName>
    </submittedName>
</protein>
<name>A0A0M3JSZ6_ANISI</name>
<dbReference type="GO" id="GO:0005524">
    <property type="term" value="F:ATP binding"/>
    <property type="evidence" value="ECO:0007669"/>
    <property type="project" value="InterPro"/>
</dbReference>
<dbReference type="InterPro" id="IPR036640">
    <property type="entry name" value="ABC1_TM_sf"/>
</dbReference>
<dbReference type="EMBL" id="UYRR01031012">
    <property type="protein sequence ID" value="VDK43440.1"/>
    <property type="molecule type" value="Genomic_DNA"/>
</dbReference>
<evidence type="ECO:0000313" key="5">
    <source>
        <dbReference type="EMBL" id="VDK43440.1"/>
    </source>
</evidence>
<accession>A0A0M3JSZ6</accession>